<organism evidence="1 2">
    <name type="scientific">Thiorhodococcus minor</name>
    <dbReference type="NCBI Taxonomy" id="57489"/>
    <lineage>
        <taxon>Bacteria</taxon>
        <taxon>Pseudomonadati</taxon>
        <taxon>Pseudomonadota</taxon>
        <taxon>Gammaproteobacteria</taxon>
        <taxon>Chromatiales</taxon>
        <taxon>Chromatiaceae</taxon>
        <taxon>Thiorhodococcus</taxon>
    </lineage>
</organism>
<dbReference type="GO" id="GO:0016787">
    <property type="term" value="F:hydrolase activity"/>
    <property type="evidence" value="ECO:0007669"/>
    <property type="project" value="UniProtKB-KW"/>
</dbReference>
<accession>A0A6M0K3Q6</accession>
<keyword evidence="1" id="KW-0378">Hydrolase</keyword>
<dbReference type="Gene3D" id="3.40.50.1820">
    <property type="entry name" value="alpha/beta hydrolase"/>
    <property type="match status" value="1"/>
</dbReference>
<proteinExistence type="predicted"/>
<dbReference type="SUPFAM" id="SSF53474">
    <property type="entry name" value="alpha/beta-Hydrolases"/>
    <property type="match status" value="1"/>
</dbReference>
<reference evidence="1 2" key="1">
    <citation type="submission" date="2020-02" db="EMBL/GenBank/DDBJ databases">
        <title>Genome sequences of Thiorhodococcus mannitoliphagus and Thiorhodococcus minor, purple sulfur photosynthetic bacteria in the gammaproteobacterial family, Chromatiaceae.</title>
        <authorList>
            <person name="Aviles F.A."/>
            <person name="Meyer T.E."/>
            <person name="Kyndt J.A."/>
        </authorList>
    </citation>
    <scope>NUCLEOTIDE SEQUENCE [LARGE SCALE GENOMIC DNA]</scope>
    <source>
        <strain evidence="1 2">DSM 11518</strain>
    </source>
</reference>
<name>A0A6M0K3Q6_9GAMM</name>
<protein>
    <submittedName>
        <fullName evidence="1">Alpha/beta hydrolase</fullName>
    </submittedName>
</protein>
<dbReference type="InterPro" id="IPR010297">
    <property type="entry name" value="DUF900_hydrolase"/>
</dbReference>
<evidence type="ECO:0000313" key="1">
    <source>
        <dbReference type="EMBL" id="NEV64406.1"/>
    </source>
</evidence>
<keyword evidence="2" id="KW-1185">Reference proteome</keyword>
<dbReference type="AlphaFoldDB" id="A0A6M0K3Q6"/>
<dbReference type="PANTHER" id="PTHR36513">
    <property type="entry name" value="ABC TRANSMEMBRANE TYPE-1 DOMAIN-CONTAINING PROTEIN"/>
    <property type="match status" value="1"/>
</dbReference>
<sequence length="441" mass="48587">MAPALIPNAVPWPAGWVICLLLLAGCASAPLDRTELMPAPAVFEAGAIDPFAQVLPEGRQLESEILFATDRDPATAGDVERHYASRRGYLVRLGRAEITHGDGRLTWQQARRLSLQAERRTPYRLQVNAVEELGVLPGSISPFTDPALLSSDEETAAAEFAAAINAKLARSVSRDITVYVHGFKVPFENPLLVATELWHFMGYDGVMIPYSWPSTPRLLAYFSDVETTALSAHYLRQFITFLRDHTDAERIHVLGYSAGTRLVIEAVSMLAMEGGTAARNSRLGEIILVGSDYDTGLFAAAISNGILDVSERLTVYLSDIDGALRFANRVFGRKRLGQIMNEDMPAHVRSLLLQLDDLVLIDVTDAERADARSGHSYFRDSPWVSSDILATLAYGLGPAQRGLARRRPGLPIWSYPEDFIERLRVRLGTVSGRADHPIHSR</sequence>
<comment type="caution">
    <text evidence="1">The sequence shown here is derived from an EMBL/GenBank/DDBJ whole genome shotgun (WGS) entry which is preliminary data.</text>
</comment>
<dbReference type="RefSeq" id="WP_164455123.1">
    <property type="nucleotide sequence ID" value="NZ_JAAIJQ010000088.1"/>
</dbReference>
<dbReference type="PANTHER" id="PTHR36513:SF1">
    <property type="entry name" value="TRANSMEMBRANE PROTEIN"/>
    <property type="match status" value="1"/>
</dbReference>
<gene>
    <name evidence="1" type="ORF">G3446_21410</name>
</gene>
<dbReference type="InterPro" id="IPR029058">
    <property type="entry name" value="AB_hydrolase_fold"/>
</dbReference>
<evidence type="ECO:0000313" key="2">
    <source>
        <dbReference type="Proteomes" id="UP000483379"/>
    </source>
</evidence>
<dbReference type="Proteomes" id="UP000483379">
    <property type="component" value="Unassembled WGS sequence"/>
</dbReference>
<dbReference type="Pfam" id="PF05990">
    <property type="entry name" value="DUF900"/>
    <property type="match status" value="1"/>
</dbReference>
<dbReference type="EMBL" id="JAAIJQ010000088">
    <property type="protein sequence ID" value="NEV64406.1"/>
    <property type="molecule type" value="Genomic_DNA"/>
</dbReference>